<accession>A0A1V1NR08</accession>
<dbReference type="PANTHER" id="PTHR40396:SF1">
    <property type="entry name" value="ATPASE AAA-TYPE CORE DOMAIN-CONTAINING PROTEIN"/>
    <property type="match status" value="1"/>
</dbReference>
<dbReference type="InterPro" id="IPR003959">
    <property type="entry name" value="ATPase_AAA_core"/>
</dbReference>
<dbReference type="Gene3D" id="3.40.50.300">
    <property type="entry name" value="P-loop containing nucleotide triphosphate hydrolases"/>
    <property type="match status" value="1"/>
</dbReference>
<dbReference type="GO" id="GO:0005524">
    <property type="term" value="F:ATP binding"/>
    <property type="evidence" value="ECO:0007669"/>
    <property type="project" value="InterPro"/>
</dbReference>
<feature type="domain" description="ATPase AAA-type core" evidence="1">
    <location>
        <begin position="3"/>
        <end position="59"/>
    </location>
</feature>
<dbReference type="PANTHER" id="PTHR40396">
    <property type="entry name" value="ATPASE-LIKE PROTEIN"/>
    <property type="match status" value="1"/>
</dbReference>
<name>A0A1V1NR08_9BACT</name>
<evidence type="ECO:0000259" key="1">
    <source>
        <dbReference type="Pfam" id="PF13304"/>
    </source>
</evidence>
<protein>
    <recommendedName>
        <fullName evidence="1">ATPase AAA-type core domain-containing protein</fullName>
    </recommendedName>
</protein>
<evidence type="ECO:0000313" key="2">
    <source>
        <dbReference type="EMBL" id="ETR65021.1"/>
    </source>
</evidence>
<gene>
    <name evidence="2" type="ORF">OMM_14940</name>
</gene>
<dbReference type="EMBL" id="ATBP01003307">
    <property type="protein sequence ID" value="ETR65021.1"/>
    <property type="molecule type" value="Genomic_DNA"/>
</dbReference>
<comment type="caution">
    <text evidence="2">The sequence shown here is derived from an EMBL/GenBank/DDBJ whole genome shotgun (WGS) entry which is preliminary data.</text>
</comment>
<dbReference type="Pfam" id="PF13304">
    <property type="entry name" value="AAA_21"/>
    <property type="match status" value="1"/>
</dbReference>
<sequence>MFAYLLLLYDPKPYPLLCIEEPENYLYPELLRGLADELREYASRGGQVFVSTHSPEFVNALDIKELFFLNKINGQTTINPAINDSQLNDLFDNGNELGWLWQHGFIKGRSLPK</sequence>
<reference evidence="3" key="1">
    <citation type="submission" date="2012-11" db="EMBL/GenBank/DDBJ databases">
        <authorList>
            <person name="Lucero-Rivera Y.E."/>
            <person name="Tovar-Ramirez D."/>
        </authorList>
    </citation>
    <scope>NUCLEOTIDE SEQUENCE [LARGE SCALE GENOMIC DNA]</scope>
    <source>
        <strain evidence="3">Araruama</strain>
    </source>
</reference>
<dbReference type="AlphaFoldDB" id="A0A1V1NR08"/>
<organism evidence="2 3">
    <name type="scientific">Candidatus Magnetoglobus multicellularis str. Araruama</name>
    <dbReference type="NCBI Taxonomy" id="890399"/>
    <lineage>
        <taxon>Bacteria</taxon>
        <taxon>Pseudomonadati</taxon>
        <taxon>Thermodesulfobacteriota</taxon>
        <taxon>Desulfobacteria</taxon>
        <taxon>Desulfobacterales</taxon>
        <taxon>Desulfobacteraceae</taxon>
        <taxon>Candidatus Magnetoglobus</taxon>
    </lineage>
</organism>
<dbReference type="Proteomes" id="UP000189670">
    <property type="component" value="Unassembled WGS sequence"/>
</dbReference>
<dbReference type="SUPFAM" id="SSF52540">
    <property type="entry name" value="P-loop containing nucleoside triphosphate hydrolases"/>
    <property type="match status" value="1"/>
</dbReference>
<proteinExistence type="predicted"/>
<dbReference type="GO" id="GO:0016887">
    <property type="term" value="F:ATP hydrolysis activity"/>
    <property type="evidence" value="ECO:0007669"/>
    <property type="project" value="InterPro"/>
</dbReference>
<dbReference type="InterPro" id="IPR027417">
    <property type="entry name" value="P-loop_NTPase"/>
</dbReference>
<evidence type="ECO:0000313" key="3">
    <source>
        <dbReference type="Proteomes" id="UP000189670"/>
    </source>
</evidence>